<keyword evidence="2" id="KW-0472">Membrane</keyword>
<feature type="region of interest" description="Disordered" evidence="1">
    <location>
        <begin position="1"/>
        <end position="66"/>
    </location>
</feature>
<evidence type="ECO:0000259" key="3">
    <source>
        <dbReference type="Pfam" id="PF07885"/>
    </source>
</evidence>
<evidence type="ECO:0000256" key="1">
    <source>
        <dbReference type="SAM" id="MobiDB-lite"/>
    </source>
</evidence>
<proteinExistence type="predicted"/>
<sequence>MAPRPGRDGRPGRPGTAPGGHARDRDGEGAAGGAMDESAGTRRDGRDASDASGPGTRDPLLPDAGPVPRAERRLAVAAGARAVLITAGLLTAYYLLPLTGRLTGGTAALLGCGLAAVLLVFSWELRVIARSPHPRLRAVEALAATVSLFLVLFAGAYLLLDRSAPGAFSEPLTRTDALYFALSTFTTVGFGDIVAHARAARLVTMLQMVGGLLLVGVAARVLAGAVETGLRRRSRRPPGGAAASPARGEAAPPSRGEDGGQEVRT</sequence>
<dbReference type="InterPro" id="IPR013099">
    <property type="entry name" value="K_chnl_dom"/>
</dbReference>
<comment type="caution">
    <text evidence="4">The sequence shown here is derived from an EMBL/GenBank/DDBJ whole genome shotgun (WGS) entry which is preliminary data.</text>
</comment>
<feature type="transmembrane region" description="Helical" evidence="2">
    <location>
        <begin position="141"/>
        <end position="160"/>
    </location>
</feature>
<feature type="compositionally biased region" description="Basic and acidic residues" evidence="1">
    <location>
        <begin position="39"/>
        <end position="49"/>
    </location>
</feature>
<feature type="transmembrane region" description="Helical" evidence="2">
    <location>
        <begin position="205"/>
        <end position="226"/>
    </location>
</feature>
<keyword evidence="2" id="KW-0812">Transmembrane</keyword>
<protein>
    <submittedName>
        <fullName evidence="4">Metal transporter</fullName>
    </submittedName>
</protein>
<dbReference type="Gene3D" id="1.10.287.70">
    <property type="match status" value="1"/>
</dbReference>
<dbReference type="Proteomes" id="UP000619244">
    <property type="component" value="Unassembled WGS sequence"/>
</dbReference>
<name>A0A918NS43_9ACTN</name>
<feature type="transmembrane region" description="Helical" evidence="2">
    <location>
        <begin position="74"/>
        <end position="96"/>
    </location>
</feature>
<feature type="domain" description="Potassium channel" evidence="3">
    <location>
        <begin position="147"/>
        <end position="226"/>
    </location>
</feature>
<dbReference type="SUPFAM" id="SSF81324">
    <property type="entry name" value="Voltage-gated potassium channels"/>
    <property type="match status" value="1"/>
</dbReference>
<reference evidence="4" key="1">
    <citation type="journal article" date="2014" name="Int. J. Syst. Evol. Microbiol.">
        <title>Complete genome sequence of Corynebacterium casei LMG S-19264T (=DSM 44701T), isolated from a smear-ripened cheese.</title>
        <authorList>
            <consortium name="US DOE Joint Genome Institute (JGI-PGF)"/>
            <person name="Walter F."/>
            <person name="Albersmeier A."/>
            <person name="Kalinowski J."/>
            <person name="Ruckert C."/>
        </authorList>
    </citation>
    <scope>NUCLEOTIDE SEQUENCE</scope>
    <source>
        <strain evidence="4">JCM 4790</strain>
    </source>
</reference>
<feature type="compositionally biased region" description="Low complexity" evidence="1">
    <location>
        <begin position="237"/>
        <end position="254"/>
    </location>
</feature>
<feature type="compositionally biased region" description="Basic and acidic residues" evidence="1">
    <location>
        <begin position="1"/>
        <end position="11"/>
    </location>
</feature>
<feature type="transmembrane region" description="Helical" evidence="2">
    <location>
        <begin position="108"/>
        <end position="129"/>
    </location>
</feature>
<dbReference type="Pfam" id="PF07885">
    <property type="entry name" value="Ion_trans_2"/>
    <property type="match status" value="1"/>
</dbReference>
<accession>A0A918NS43</accession>
<keyword evidence="5" id="KW-1185">Reference proteome</keyword>
<dbReference type="AlphaFoldDB" id="A0A918NS43"/>
<evidence type="ECO:0000256" key="2">
    <source>
        <dbReference type="SAM" id="Phobius"/>
    </source>
</evidence>
<gene>
    <name evidence="4" type="ORF">GCM10010358_50890</name>
</gene>
<evidence type="ECO:0000313" key="5">
    <source>
        <dbReference type="Proteomes" id="UP000619244"/>
    </source>
</evidence>
<dbReference type="EMBL" id="BMVU01000028">
    <property type="protein sequence ID" value="GGX90712.1"/>
    <property type="molecule type" value="Genomic_DNA"/>
</dbReference>
<feature type="region of interest" description="Disordered" evidence="1">
    <location>
        <begin position="232"/>
        <end position="265"/>
    </location>
</feature>
<evidence type="ECO:0000313" key="4">
    <source>
        <dbReference type="EMBL" id="GGX90712.1"/>
    </source>
</evidence>
<organism evidence="4 5">
    <name type="scientific">Streptomyces minutiscleroticus</name>
    <dbReference type="NCBI Taxonomy" id="68238"/>
    <lineage>
        <taxon>Bacteria</taxon>
        <taxon>Bacillati</taxon>
        <taxon>Actinomycetota</taxon>
        <taxon>Actinomycetes</taxon>
        <taxon>Kitasatosporales</taxon>
        <taxon>Streptomycetaceae</taxon>
        <taxon>Streptomyces</taxon>
    </lineage>
</organism>
<reference evidence="4" key="2">
    <citation type="submission" date="2020-09" db="EMBL/GenBank/DDBJ databases">
        <authorList>
            <person name="Sun Q."/>
            <person name="Ohkuma M."/>
        </authorList>
    </citation>
    <scope>NUCLEOTIDE SEQUENCE</scope>
    <source>
        <strain evidence="4">JCM 4790</strain>
    </source>
</reference>
<feature type="compositionally biased region" description="Basic and acidic residues" evidence="1">
    <location>
        <begin position="255"/>
        <end position="265"/>
    </location>
</feature>
<keyword evidence="2" id="KW-1133">Transmembrane helix</keyword>